<gene>
    <name evidence="5" type="primary">LOC102205806</name>
</gene>
<feature type="compositionally biased region" description="Basic and acidic residues" evidence="2">
    <location>
        <begin position="726"/>
        <end position="738"/>
    </location>
</feature>
<keyword evidence="4" id="KW-1185">Reference proteome</keyword>
<proteinExistence type="inferred from homology"/>
<dbReference type="Proteomes" id="UP000695023">
    <property type="component" value="Unplaced"/>
</dbReference>
<dbReference type="GO" id="GO:0051607">
    <property type="term" value="P:defense response to virus"/>
    <property type="evidence" value="ECO:0007669"/>
    <property type="project" value="TreeGrafter"/>
</dbReference>
<name>A0A9Y6J8C6_9CICH</name>
<evidence type="ECO:0000256" key="1">
    <source>
        <dbReference type="ARBA" id="ARBA00005776"/>
    </source>
</evidence>
<dbReference type="SUPFAM" id="SSF109604">
    <property type="entry name" value="HD-domain/PDEase-like"/>
    <property type="match status" value="2"/>
</dbReference>
<dbReference type="GO" id="GO:0045088">
    <property type="term" value="P:regulation of innate immune response"/>
    <property type="evidence" value="ECO:0007669"/>
    <property type="project" value="TreeGrafter"/>
</dbReference>
<dbReference type="GO" id="GO:0005634">
    <property type="term" value="C:nucleus"/>
    <property type="evidence" value="ECO:0007669"/>
    <property type="project" value="TreeGrafter"/>
</dbReference>
<feature type="domain" description="HD/PDEase" evidence="3">
    <location>
        <begin position="117"/>
        <end position="437"/>
    </location>
</feature>
<dbReference type="RefSeq" id="XP_013763532.1">
    <property type="nucleotide sequence ID" value="XM_013908078.1"/>
</dbReference>
<dbReference type="Gene3D" id="3.30.70.2760">
    <property type="match status" value="1"/>
</dbReference>
<dbReference type="SMART" id="SM00471">
    <property type="entry name" value="HDc"/>
    <property type="match status" value="1"/>
</dbReference>
<evidence type="ECO:0000313" key="5">
    <source>
        <dbReference type="RefSeq" id="XP_013763532.1"/>
    </source>
</evidence>
<dbReference type="InterPro" id="IPR050135">
    <property type="entry name" value="dGTPase-like"/>
</dbReference>
<dbReference type="PANTHER" id="PTHR11373:SF4">
    <property type="entry name" value="DEOXYNUCLEOSIDE TRIPHOSPHATE TRIPHOSPHOHYDROLASE SAMHD1"/>
    <property type="match status" value="1"/>
</dbReference>
<dbReference type="GO" id="GO:0006203">
    <property type="term" value="P:dGTP catabolic process"/>
    <property type="evidence" value="ECO:0007669"/>
    <property type="project" value="TreeGrafter"/>
</dbReference>
<dbReference type="InterPro" id="IPR003607">
    <property type="entry name" value="HD/PDEase_dom"/>
</dbReference>
<feature type="region of interest" description="Disordered" evidence="2">
    <location>
        <begin position="716"/>
        <end position="756"/>
    </location>
</feature>
<protein>
    <submittedName>
        <fullName evidence="5">Deoxynucleoside triphosphate triphosphohydrolase SAMHD1-like</fullName>
    </submittedName>
</protein>
<evidence type="ECO:0000256" key="2">
    <source>
        <dbReference type="SAM" id="MobiDB-lite"/>
    </source>
</evidence>
<comment type="similarity">
    <text evidence="1">Belongs to the SAMHD1 family.</text>
</comment>
<dbReference type="PANTHER" id="PTHR11373">
    <property type="entry name" value="DEOXYNUCLEOSIDE TRIPHOSPHATE TRIPHOSPHOHYDROLASE"/>
    <property type="match status" value="1"/>
</dbReference>
<dbReference type="AlphaFoldDB" id="A0A9Y6J8C6"/>
<reference evidence="5" key="1">
    <citation type="submission" date="2025-08" db="UniProtKB">
        <authorList>
            <consortium name="RefSeq"/>
        </authorList>
    </citation>
    <scope>IDENTIFICATION</scope>
</reference>
<sequence length="775" mass="91464">MQLPFMMGRYKWFVKVLSVGAECKGEDPNAGHKETTSAKQHNTTVDYHSLANGGKKVENNITKKPHFYNEEHKVFNDPIHGHMALHPVLVKIIDTPEFQRLRNIRQLGGIYNVYPGASHNRFEHSIGVAHLAGELAKALKMKQEKQIEQLEELKKLNLLIKLTPEEMKKLIKLMPEEMEKLHNLKTEDSEELNLKPQELKKFNEFKELKYEDLEMFEKLKRLEKFDVNELEELETYNTEKLIEFEKKTSEELDEFKKHHLELFKKLNKFKKLRPENVKKFKKLMKFKPNELEKMKKSLISDRDVLCVEIAGLCHDLGHGPYSHFYDGMFMEAIREKKGKEFDGKWEHEDASIEMFNHLLENTDGLKDMMREYGMKIEGDDKTDLEFIEELIRGPPKWSYKGRKEEKSFLYEIVSNKETGIDVDKFDYVARDCQQLGIPNSFDHQRFIMLARVCDVEEDGRKHVCSRDKEIENLYDIFHTRLSIHRRACKHKIKMAVEMMIRDAFLLVDDHPDFKIKSSKGEWLSLSEAKGDMEAYIKLTDHVIEKMCHPKEEKKESSSMEGGEEEKNLKKATKILQRVMKRDLYRCVGQARKKEGTENWKEFKENLREELCKQFPYREGKDFDVIHIPFDYGMKNMDPLEKAYFYRKNNPDKGELIPKSKVSKLLLDCFSDDMFRVYWKNNETLQGEEREEKEKKVKEFFKRWCKDNNLEKRQVKTNKPLAKRKVNRGDGSKPCDRPSLDGSTIPQRKDINSHRDMECQLTLPNGIPRTSAKGLR</sequence>
<dbReference type="GO" id="GO:0008832">
    <property type="term" value="F:dGTPase activity"/>
    <property type="evidence" value="ECO:0007669"/>
    <property type="project" value="TreeGrafter"/>
</dbReference>
<evidence type="ECO:0000259" key="3">
    <source>
        <dbReference type="SMART" id="SM00471"/>
    </source>
</evidence>
<evidence type="ECO:0000313" key="4">
    <source>
        <dbReference type="Proteomes" id="UP000695023"/>
    </source>
</evidence>
<organism evidence="4 5">
    <name type="scientific">Pundamilia nyererei</name>
    <dbReference type="NCBI Taxonomy" id="303518"/>
    <lineage>
        <taxon>Eukaryota</taxon>
        <taxon>Metazoa</taxon>
        <taxon>Chordata</taxon>
        <taxon>Craniata</taxon>
        <taxon>Vertebrata</taxon>
        <taxon>Euteleostomi</taxon>
        <taxon>Actinopterygii</taxon>
        <taxon>Neopterygii</taxon>
        <taxon>Teleostei</taxon>
        <taxon>Neoteleostei</taxon>
        <taxon>Acanthomorphata</taxon>
        <taxon>Ovalentaria</taxon>
        <taxon>Cichlomorphae</taxon>
        <taxon>Cichliformes</taxon>
        <taxon>Cichlidae</taxon>
        <taxon>African cichlids</taxon>
        <taxon>Pseudocrenilabrinae</taxon>
        <taxon>Haplochromini</taxon>
        <taxon>Pundamilia</taxon>
    </lineage>
</organism>
<accession>A0A9Y6J8C6</accession>
<dbReference type="GeneID" id="102205806"/>
<feature type="compositionally biased region" description="Basic and acidic residues" evidence="2">
    <location>
        <begin position="746"/>
        <end position="756"/>
    </location>
</feature>
<dbReference type="CDD" id="cd00077">
    <property type="entry name" value="HDc"/>
    <property type="match status" value="1"/>
</dbReference>
<dbReference type="Gene3D" id="1.10.3210.10">
    <property type="entry name" value="Hypothetical protein af1432"/>
    <property type="match status" value="2"/>
</dbReference>